<organism evidence="1 2">
    <name type="scientific">Suillus discolor</name>
    <dbReference type="NCBI Taxonomy" id="1912936"/>
    <lineage>
        <taxon>Eukaryota</taxon>
        <taxon>Fungi</taxon>
        <taxon>Dikarya</taxon>
        <taxon>Basidiomycota</taxon>
        <taxon>Agaricomycotina</taxon>
        <taxon>Agaricomycetes</taxon>
        <taxon>Agaricomycetidae</taxon>
        <taxon>Boletales</taxon>
        <taxon>Suillineae</taxon>
        <taxon>Suillaceae</taxon>
        <taxon>Suillus</taxon>
    </lineage>
</organism>
<keyword evidence="2" id="KW-1185">Reference proteome</keyword>
<evidence type="ECO:0000313" key="2">
    <source>
        <dbReference type="Proteomes" id="UP000823399"/>
    </source>
</evidence>
<dbReference type="AlphaFoldDB" id="A0A9P7JXX4"/>
<dbReference type="GeneID" id="64693212"/>
<dbReference type="EMBL" id="JABBWM010000008">
    <property type="protein sequence ID" value="KAG2115115.1"/>
    <property type="molecule type" value="Genomic_DNA"/>
</dbReference>
<accession>A0A9P7JXX4</accession>
<proteinExistence type="predicted"/>
<sequence>MDCPRYNGRIRVFHSTASTFFAPSNLSGIGGMKCEHIRVSPRWRNEYACKDCVFVITDLNVPGMQGMDIAQVLTFFSFRLRGVYYPCAVVRWFNRIDDTPDEDTGMWMVSPSFNGNHAHYVVIHVEAIFVLHILFRSTVLNCFPC</sequence>
<name>A0A9P7JXX4_9AGAM</name>
<protein>
    <submittedName>
        <fullName evidence="1">Uncharacterized protein</fullName>
    </submittedName>
</protein>
<gene>
    <name evidence="1" type="ORF">F5147DRAFT_569415</name>
</gene>
<dbReference type="Proteomes" id="UP000823399">
    <property type="component" value="Unassembled WGS sequence"/>
</dbReference>
<reference evidence="1" key="1">
    <citation type="journal article" date="2020" name="New Phytol.">
        <title>Comparative genomics reveals dynamic genome evolution in host specialist ectomycorrhizal fungi.</title>
        <authorList>
            <person name="Lofgren L.A."/>
            <person name="Nguyen N.H."/>
            <person name="Vilgalys R."/>
            <person name="Ruytinx J."/>
            <person name="Liao H.L."/>
            <person name="Branco S."/>
            <person name="Kuo A."/>
            <person name="LaButti K."/>
            <person name="Lipzen A."/>
            <person name="Andreopoulos W."/>
            <person name="Pangilinan J."/>
            <person name="Riley R."/>
            <person name="Hundley H."/>
            <person name="Na H."/>
            <person name="Barry K."/>
            <person name="Grigoriev I.V."/>
            <person name="Stajich J.E."/>
            <person name="Kennedy P.G."/>
        </authorList>
    </citation>
    <scope>NUCLEOTIDE SEQUENCE</scope>
    <source>
        <strain evidence="1">FC423</strain>
    </source>
</reference>
<dbReference type="RefSeq" id="XP_041296832.1">
    <property type="nucleotide sequence ID" value="XM_041430953.1"/>
</dbReference>
<comment type="caution">
    <text evidence="1">The sequence shown here is derived from an EMBL/GenBank/DDBJ whole genome shotgun (WGS) entry which is preliminary data.</text>
</comment>
<dbReference type="OrthoDB" id="3187773at2759"/>
<evidence type="ECO:0000313" key="1">
    <source>
        <dbReference type="EMBL" id="KAG2115115.1"/>
    </source>
</evidence>